<evidence type="ECO:0000313" key="2">
    <source>
        <dbReference type="Proteomes" id="UP000006691"/>
    </source>
</evidence>
<dbReference type="KEGG" id="siv:SSIL_3604"/>
<dbReference type="STRING" id="1002809.SSIL_3604"/>
<keyword evidence="2" id="KW-1185">Reference proteome</keyword>
<dbReference type="Proteomes" id="UP000006691">
    <property type="component" value="Chromosome"/>
</dbReference>
<dbReference type="AlphaFoldDB" id="F2F9M9"/>
<reference evidence="2" key="1">
    <citation type="submission" date="2011-04" db="EMBL/GenBank/DDBJ databases">
        <title>Genome sequence of Solibacillus silvestris StLB046.</title>
        <authorList>
            <person name="Morohoshi T."/>
            <person name="Someya N."/>
            <person name="Ikeda T."/>
        </authorList>
    </citation>
    <scope>NUCLEOTIDE SEQUENCE [LARGE SCALE GENOMIC DNA]</scope>
    <source>
        <strain evidence="2">StLB046</strain>
    </source>
</reference>
<keyword evidence="1" id="KW-0670">Pyruvate</keyword>
<organism evidence="1 2">
    <name type="scientific">Solibacillus silvestris (strain StLB046)</name>
    <name type="common">Bacillus silvestris</name>
    <dbReference type="NCBI Taxonomy" id="1002809"/>
    <lineage>
        <taxon>Bacteria</taxon>
        <taxon>Bacillati</taxon>
        <taxon>Bacillota</taxon>
        <taxon>Bacilli</taxon>
        <taxon>Bacillales</taxon>
        <taxon>Caryophanaceae</taxon>
        <taxon>Solibacillus</taxon>
    </lineage>
</organism>
<gene>
    <name evidence="1" type="ordered locus">SSIL_3604</name>
</gene>
<name>F2F9M9_SOLSS</name>
<dbReference type="HOGENOM" id="CLU_3066278_0_0_9"/>
<dbReference type="EMBL" id="AP012157">
    <property type="protein sequence ID" value="BAK18027.1"/>
    <property type="molecule type" value="Genomic_DNA"/>
</dbReference>
<evidence type="ECO:0000313" key="1">
    <source>
        <dbReference type="EMBL" id="BAK18027.1"/>
    </source>
</evidence>
<sequence>MKNALNIPKGFSQAYKGVFKMNLKILRRLSSETIWIDVVFLGTNNVVCENCTV</sequence>
<protein>
    <submittedName>
        <fullName evidence="1">Pyruvate:ferredoxin oxidoreductase</fullName>
    </submittedName>
</protein>
<proteinExistence type="predicted"/>
<reference evidence="1 2" key="2">
    <citation type="journal article" date="2012" name="J. Biosci. Bioeng.">
        <title>Complete genome sequence and characterization of the N-acylhomoserine lactone-degrading gene of the potato leaf-associated Solibacillus silvestris.</title>
        <authorList>
            <person name="Morohoshi T."/>
            <person name="Tominaga Y."/>
            <person name="Someya N."/>
            <person name="Ikeda T."/>
        </authorList>
    </citation>
    <scope>NUCLEOTIDE SEQUENCE [LARGE SCALE GENOMIC DNA]</scope>
    <source>
        <strain evidence="1 2">StLB046</strain>
    </source>
</reference>
<accession>F2F9M9</accession>